<dbReference type="GO" id="GO:0016614">
    <property type="term" value="F:oxidoreductase activity, acting on CH-OH group of donors"/>
    <property type="evidence" value="ECO:0007669"/>
    <property type="project" value="InterPro"/>
</dbReference>
<dbReference type="PANTHER" id="PTHR11552">
    <property type="entry name" value="GLUCOSE-METHANOL-CHOLINE GMC OXIDOREDUCTASE"/>
    <property type="match status" value="1"/>
</dbReference>
<comment type="caution">
    <text evidence="5">The sequence shown here is derived from an EMBL/GenBank/DDBJ whole genome shotgun (WGS) entry which is preliminary data.</text>
</comment>
<dbReference type="InterPro" id="IPR000172">
    <property type="entry name" value="GMC_OxRdtase_N"/>
</dbReference>
<accession>A0AA39L1Q2</accession>
<evidence type="ECO:0000259" key="4">
    <source>
        <dbReference type="PROSITE" id="PS00624"/>
    </source>
</evidence>
<evidence type="ECO:0000256" key="1">
    <source>
        <dbReference type="ARBA" id="ARBA00010790"/>
    </source>
</evidence>
<feature type="domain" description="Glucose-methanol-choline oxidoreductase N-terminal" evidence="4">
    <location>
        <begin position="264"/>
        <end position="278"/>
    </location>
</feature>
<keyword evidence="3" id="KW-1133">Transmembrane helix</keyword>
<dbReference type="InterPro" id="IPR012132">
    <property type="entry name" value="GMC_OxRdtase"/>
</dbReference>
<comment type="similarity">
    <text evidence="1">Belongs to the GMC oxidoreductase family.</text>
</comment>
<reference evidence="5" key="1">
    <citation type="journal article" date="2023" name="bioRxiv">
        <title>Scaffold-level genome assemblies of two parasitoid biocontrol wasps reveal the parthenogenesis mechanism and an associated novel virus.</title>
        <authorList>
            <person name="Inwood S."/>
            <person name="Skelly J."/>
            <person name="Guhlin J."/>
            <person name="Harrop T."/>
            <person name="Goldson S."/>
            <person name="Dearden P."/>
        </authorList>
    </citation>
    <scope>NUCLEOTIDE SEQUENCE</scope>
    <source>
        <strain evidence="5">Lincoln</strain>
        <tissue evidence="5">Whole body</tissue>
    </source>
</reference>
<keyword evidence="2" id="KW-0274">FAD</keyword>
<keyword evidence="3" id="KW-0472">Membrane</keyword>
<dbReference type="AlphaFoldDB" id="A0AA39L1Q2"/>
<dbReference type="InterPro" id="IPR007867">
    <property type="entry name" value="GMC_OxRtase_C"/>
</dbReference>
<dbReference type="Gene3D" id="3.50.50.60">
    <property type="entry name" value="FAD/NAD(P)-binding domain"/>
    <property type="match status" value="2"/>
</dbReference>
<reference evidence="5" key="2">
    <citation type="submission" date="2023-03" db="EMBL/GenBank/DDBJ databases">
        <authorList>
            <person name="Inwood S.N."/>
            <person name="Skelly J.G."/>
            <person name="Guhlin J."/>
            <person name="Harrop T.W.R."/>
            <person name="Goldson S.G."/>
            <person name="Dearden P.K."/>
        </authorList>
    </citation>
    <scope>NUCLEOTIDE SEQUENCE</scope>
    <source>
        <strain evidence="5">Lincoln</strain>
        <tissue evidence="5">Whole body</tissue>
    </source>
</reference>
<dbReference type="PANTHER" id="PTHR11552:SF188">
    <property type="entry name" value="NEITHER INACTIVATION NOR AFTERPOTENTIAL PROTEIN G"/>
    <property type="match status" value="1"/>
</dbReference>
<keyword evidence="3" id="KW-0812">Transmembrane</keyword>
<evidence type="ECO:0000256" key="2">
    <source>
        <dbReference type="PIRSR" id="PIRSR000137-2"/>
    </source>
</evidence>
<dbReference type="PROSITE" id="PS00624">
    <property type="entry name" value="GMC_OXRED_2"/>
    <property type="match status" value="1"/>
</dbReference>
<keyword evidence="2" id="KW-0285">Flavoprotein</keyword>
<dbReference type="SUPFAM" id="SSF54373">
    <property type="entry name" value="FAD-linked reductases, C-terminal domain"/>
    <property type="match status" value="1"/>
</dbReference>
<dbReference type="PIRSF" id="PIRSF000137">
    <property type="entry name" value="Alcohol_oxidase"/>
    <property type="match status" value="1"/>
</dbReference>
<dbReference type="InterPro" id="IPR036188">
    <property type="entry name" value="FAD/NAD-bd_sf"/>
</dbReference>
<name>A0AA39L1Q2_MICHY</name>
<evidence type="ECO:0000313" key="6">
    <source>
        <dbReference type="Proteomes" id="UP001168972"/>
    </source>
</evidence>
<dbReference type="Pfam" id="PF05199">
    <property type="entry name" value="GMC_oxred_C"/>
    <property type="match status" value="1"/>
</dbReference>
<organism evidence="5 6">
    <name type="scientific">Microctonus hyperodae</name>
    <name type="common">Parasitoid wasp</name>
    <dbReference type="NCBI Taxonomy" id="165561"/>
    <lineage>
        <taxon>Eukaryota</taxon>
        <taxon>Metazoa</taxon>
        <taxon>Ecdysozoa</taxon>
        <taxon>Arthropoda</taxon>
        <taxon>Hexapoda</taxon>
        <taxon>Insecta</taxon>
        <taxon>Pterygota</taxon>
        <taxon>Neoptera</taxon>
        <taxon>Endopterygota</taxon>
        <taxon>Hymenoptera</taxon>
        <taxon>Apocrita</taxon>
        <taxon>Ichneumonoidea</taxon>
        <taxon>Braconidae</taxon>
        <taxon>Euphorinae</taxon>
        <taxon>Microctonus</taxon>
    </lineage>
</organism>
<keyword evidence="6" id="KW-1185">Reference proteome</keyword>
<dbReference type="Proteomes" id="UP001168972">
    <property type="component" value="Unassembled WGS sequence"/>
</dbReference>
<protein>
    <recommendedName>
        <fullName evidence="4">Glucose-methanol-choline oxidoreductase N-terminal domain-containing protein</fullName>
    </recommendedName>
</protein>
<comment type="cofactor">
    <cofactor evidence="2">
        <name>FAD</name>
        <dbReference type="ChEBI" id="CHEBI:57692"/>
    </cofactor>
</comment>
<evidence type="ECO:0000313" key="5">
    <source>
        <dbReference type="EMBL" id="KAK0181692.1"/>
    </source>
</evidence>
<dbReference type="Pfam" id="PF00732">
    <property type="entry name" value="GMC_oxred_N"/>
    <property type="match status" value="1"/>
</dbReference>
<feature type="binding site" evidence="2">
    <location>
        <position position="227"/>
    </location>
    <ligand>
        <name>FAD</name>
        <dbReference type="ChEBI" id="CHEBI:57692"/>
    </ligand>
</feature>
<gene>
    <name evidence="5" type="ORF">PV327_003957</name>
</gene>
<dbReference type="SUPFAM" id="SSF51905">
    <property type="entry name" value="FAD/NAD(P)-binding domain"/>
    <property type="match status" value="1"/>
</dbReference>
<sequence length="556" mass="62391">MWNYICVSGFFLIVSFLYHYYITIQPVSVIQYPKENYDYIVVGAGTAGCVIASRLSESPNTTVLLIEAGGYFNWLTTVPLAAPLMQSTNVDWSYKTESQYYSSRALKNFQQLWPRGKGLGGSGQLNYLVHSFGIADDYKDWPPGWSYADLQPYFRKVSSIMNLPGTEPDGPLLDALIRVDTTLFDGKVTIEKAKNTIKRGGRWSTFNAYLQNAWNRENFHILTDTLVTKILFNNKSIVEGIKVRFGSENFKIINVNRELIVCAGAIGSPHLMMVSGIGPFDQLQSNQVPIIRNIPQIGKNLYDHLNLPMYVNLKMPVSITLRKMQTIAELIKYFIFETGLLATNGIIGNIVRNNSSVVLFGVGSTDEKLLKDVANFKTESFRSLFPSYNNNSWEGFLYLINCMKPRSRGNITLASDSILDPPKIDPAYLEYAEDILCTQDGIRLALEVLNTESFRKLGAKVHLPNIKECRHFHQDYDNPDYSECIIRYAALTGHHPGGTCRMGVDNDSVVDDKLMVNGVKKLRIVDASIIPNPMSGTPNSVIIAIAERAVDIIREN</sequence>
<evidence type="ECO:0000256" key="3">
    <source>
        <dbReference type="SAM" id="Phobius"/>
    </source>
</evidence>
<dbReference type="Gene3D" id="3.30.560.10">
    <property type="entry name" value="Glucose Oxidase, domain 3"/>
    <property type="match status" value="1"/>
</dbReference>
<dbReference type="EMBL" id="JAQQBR010000002">
    <property type="protein sequence ID" value="KAK0181692.1"/>
    <property type="molecule type" value="Genomic_DNA"/>
</dbReference>
<feature type="binding site" evidence="2">
    <location>
        <begin position="126"/>
        <end position="129"/>
    </location>
    <ligand>
        <name>FAD</name>
        <dbReference type="ChEBI" id="CHEBI:57692"/>
    </ligand>
</feature>
<feature type="transmembrane region" description="Helical" evidence="3">
    <location>
        <begin position="5"/>
        <end position="22"/>
    </location>
</feature>
<proteinExistence type="inferred from homology"/>
<dbReference type="GO" id="GO:0050660">
    <property type="term" value="F:flavin adenine dinucleotide binding"/>
    <property type="evidence" value="ECO:0007669"/>
    <property type="project" value="InterPro"/>
</dbReference>